<sequence length="161" mass="16742">MSSAGKLKLPSVSIRKSKDLPRQSTAPQAAAGDNAWASTPVPPSARTTALGSIQGGIASAKDFGPVQPEKPAVRLRRLAGVAVWALVLVLAGVATAIVGLFRVFGDSPAWFTPAFISCGVIGMLLAMMAFASLRFRGVPWMFMAASTITLLAAFVMLRVAA</sequence>
<keyword evidence="2" id="KW-0472">Membrane</keyword>
<proteinExistence type="predicted"/>
<name>A0ABS3UAF1_9ACTN</name>
<comment type="caution">
    <text evidence="3">The sequence shown here is derived from an EMBL/GenBank/DDBJ whole genome shotgun (WGS) entry which is preliminary data.</text>
</comment>
<evidence type="ECO:0000313" key="3">
    <source>
        <dbReference type="EMBL" id="MBO3735756.1"/>
    </source>
</evidence>
<evidence type="ECO:0000256" key="2">
    <source>
        <dbReference type="SAM" id="Phobius"/>
    </source>
</evidence>
<protein>
    <submittedName>
        <fullName evidence="3">Uncharacterized protein</fullName>
    </submittedName>
</protein>
<feature type="transmembrane region" description="Helical" evidence="2">
    <location>
        <begin position="140"/>
        <end position="160"/>
    </location>
</feature>
<evidence type="ECO:0000313" key="4">
    <source>
        <dbReference type="Proteomes" id="UP000681341"/>
    </source>
</evidence>
<dbReference type="RefSeq" id="WP_208499644.1">
    <property type="nucleotide sequence ID" value="NZ_JAGFNP010000018.1"/>
</dbReference>
<keyword evidence="4" id="KW-1185">Reference proteome</keyword>
<evidence type="ECO:0000256" key="1">
    <source>
        <dbReference type="SAM" id="MobiDB-lite"/>
    </source>
</evidence>
<feature type="region of interest" description="Disordered" evidence="1">
    <location>
        <begin position="1"/>
        <end position="42"/>
    </location>
</feature>
<organism evidence="3 4">
    <name type="scientific">Glycomyces niveus</name>
    <dbReference type="NCBI Taxonomy" id="2820287"/>
    <lineage>
        <taxon>Bacteria</taxon>
        <taxon>Bacillati</taxon>
        <taxon>Actinomycetota</taxon>
        <taxon>Actinomycetes</taxon>
        <taxon>Glycomycetales</taxon>
        <taxon>Glycomycetaceae</taxon>
        <taxon>Glycomyces</taxon>
    </lineage>
</organism>
<feature type="transmembrane region" description="Helical" evidence="2">
    <location>
        <begin position="110"/>
        <end position="133"/>
    </location>
</feature>
<keyword evidence="2" id="KW-1133">Transmembrane helix</keyword>
<accession>A0ABS3UAF1</accession>
<keyword evidence="2" id="KW-0812">Transmembrane</keyword>
<reference evidence="3 4" key="1">
    <citation type="submission" date="2021-03" db="EMBL/GenBank/DDBJ databases">
        <title>Glycomyces sp. nov., a novel actinomycete isolated from soil.</title>
        <authorList>
            <person name="Yang X."/>
            <person name="Xu X."/>
        </authorList>
    </citation>
    <scope>NUCLEOTIDE SEQUENCE [LARGE SCALE GENOMIC DNA]</scope>
    <source>
        <strain evidence="3 4">NEAU-S30</strain>
    </source>
</reference>
<dbReference type="EMBL" id="JAGFNP010000018">
    <property type="protein sequence ID" value="MBO3735756.1"/>
    <property type="molecule type" value="Genomic_DNA"/>
</dbReference>
<feature type="transmembrane region" description="Helical" evidence="2">
    <location>
        <begin position="78"/>
        <end position="104"/>
    </location>
</feature>
<dbReference type="Proteomes" id="UP000681341">
    <property type="component" value="Unassembled WGS sequence"/>
</dbReference>
<gene>
    <name evidence="3" type="ORF">J5V16_23270</name>
</gene>